<dbReference type="PANTHER" id="PTHR31707">
    <property type="entry name" value="PECTINESTERASE"/>
    <property type="match status" value="1"/>
</dbReference>
<dbReference type="EMBL" id="VEPZ02000816">
    <property type="protein sequence ID" value="KAE8718101.1"/>
    <property type="molecule type" value="Genomic_DNA"/>
</dbReference>
<dbReference type="GO" id="GO:0042545">
    <property type="term" value="P:cell wall modification"/>
    <property type="evidence" value="ECO:0007669"/>
    <property type="project" value="InterPro"/>
</dbReference>
<protein>
    <submittedName>
        <fullName evidence="6">Pectinesterase/pectinesterase inhibitor 51</fullName>
    </submittedName>
</protein>
<dbReference type="InterPro" id="IPR011050">
    <property type="entry name" value="Pectin_lyase_fold/virulence"/>
</dbReference>
<evidence type="ECO:0000256" key="1">
    <source>
        <dbReference type="ARBA" id="ARBA00005184"/>
    </source>
</evidence>
<evidence type="ECO:0000256" key="2">
    <source>
        <dbReference type="ARBA" id="ARBA00022801"/>
    </source>
</evidence>
<organism evidence="6 7">
    <name type="scientific">Hibiscus syriacus</name>
    <name type="common">Rose of Sharon</name>
    <dbReference type="NCBI Taxonomy" id="106335"/>
    <lineage>
        <taxon>Eukaryota</taxon>
        <taxon>Viridiplantae</taxon>
        <taxon>Streptophyta</taxon>
        <taxon>Embryophyta</taxon>
        <taxon>Tracheophyta</taxon>
        <taxon>Spermatophyta</taxon>
        <taxon>Magnoliopsida</taxon>
        <taxon>eudicotyledons</taxon>
        <taxon>Gunneridae</taxon>
        <taxon>Pentapetalae</taxon>
        <taxon>rosids</taxon>
        <taxon>malvids</taxon>
        <taxon>Malvales</taxon>
        <taxon>Malvaceae</taxon>
        <taxon>Malvoideae</taxon>
        <taxon>Hibiscus</taxon>
    </lineage>
</organism>
<comment type="caution">
    <text evidence="6">The sequence shown here is derived from an EMBL/GenBank/DDBJ whole genome shotgun (WGS) entry which is preliminary data.</text>
</comment>
<name>A0A6A3BQH3_HIBSY</name>
<reference evidence="6" key="1">
    <citation type="submission" date="2019-09" db="EMBL/GenBank/DDBJ databases">
        <title>Draft genome information of white flower Hibiscus syriacus.</title>
        <authorList>
            <person name="Kim Y.-M."/>
        </authorList>
    </citation>
    <scope>NUCLEOTIDE SEQUENCE [LARGE SCALE GENOMIC DNA]</scope>
    <source>
        <strain evidence="6">YM2019G1</strain>
    </source>
</reference>
<keyword evidence="4" id="KW-0812">Transmembrane</keyword>
<sequence>MKGFTKIGRVRNRCWGLKGVPTNLKVDVTVCKDHIGCYKTVQAAVDDAPKNATSHFVIKISSGVYRETVRIAIEKKHLVFWGEGIGKTIITGSLNVHLPGITTFSSSTVGVLGDGFMSRDLTVENTAGSEAHQAVAFRSDSDLSVVENENCEFIGNQDALCANSLRQFYKNCRIQGNIDFILGTAAGFGVLGLSTFCGSSNIKPRRR</sequence>
<dbReference type="Pfam" id="PF01095">
    <property type="entry name" value="Pectinesterase"/>
    <property type="match status" value="1"/>
</dbReference>
<dbReference type="SUPFAM" id="SSF51126">
    <property type="entry name" value="Pectin lyase-like"/>
    <property type="match status" value="1"/>
</dbReference>
<keyword evidence="3" id="KW-0063">Aspartyl esterase</keyword>
<evidence type="ECO:0000259" key="5">
    <source>
        <dbReference type="Pfam" id="PF01095"/>
    </source>
</evidence>
<comment type="pathway">
    <text evidence="1">Glycan metabolism; pectin degradation; 2-dehydro-3-deoxy-D-gluconate from pectin: step 1/5.</text>
</comment>
<dbReference type="Proteomes" id="UP000436088">
    <property type="component" value="Unassembled WGS sequence"/>
</dbReference>
<keyword evidence="4" id="KW-1133">Transmembrane helix</keyword>
<dbReference type="GO" id="GO:0030599">
    <property type="term" value="F:pectinesterase activity"/>
    <property type="evidence" value="ECO:0007669"/>
    <property type="project" value="InterPro"/>
</dbReference>
<proteinExistence type="predicted"/>
<dbReference type="UniPathway" id="UPA00545">
    <property type="reaction ID" value="UER00823"/>
</dbReference>
<dbReference type="Gene3D" id="2.160.20.10">
    <property type="entry name" value="Single-stranded right-handed beta-helix, Pectin lyase-like"/>
    <property type="match status" value="1"/>
</dbReference>
<evidence type="ECO:0000256" key="4">
    <source>
        <dbReference type="SAM" id="Phobius"/>
    </source>
</evidence>
<keyword evidence="4" id="KW-0472">Membrane</keyword>
<dbReference type="InterPro" id="IPR012334">
    <property type="entry name" value="Pectin_lyas_fold"/>
</dbReference>
<dbReference type="GO" id="GO:0045490">
    <property type="term" value="P:pectin catabolic process"/>
    <property type="evidence" value="ECO:0007669"/>
    <property type="project" value="UniProtKB-UniPathway"/>
</dbReference>
<gene>
    <name evidence="6" type="ORF">F3Y22_tig00110019pilonHSYRG00018</name>
</gene>
<evidence type="ECO:0000313" key="6">
    <source>
        <dbReference type="EMBL" id="KAE8718101.1"/>
    </source>
</evidence>
<dbReference type="InterPro" id="IPR000070">
    <property type="entry name" value="Pectinesterase_cat"/>
</dbReference>
<dbReference type="AlphaFoldDB" id="A0A6A3BQH3"/>
<accession>A0A6A3BQH3</accession>
<keyword evidence="7" id="KW-1185">Reference proteome</keyword>
<feature type="transmembrane region" description="Helical" evidence="4">
    <location>
        <begin position="180"/>
        <end position="202"/>
    </location>
</feature>
<keyword evidence="2" id="KW-0378">Hydrolase</keyword>
<feature type="domain" description="Pectinesterase catalytic" evidence="5">
    <location>
        <begin position="27"/>
        <end position="186"/>
    </location>
</feature>
<evidence type="ECO:0000256" key="3">
    <source>
        <dbReference type="ARBA" id="ARBA00023085"/>
    </source>
</evidence>
<evidence type="ECO:0000313" key="7">
    <source>
        <dbReference type="Proteomes" id="UP000436088"/>
    </source>
</evidence>